<reference evidence="1" key="1">
    <citation type="journal article" date="2020" name="Nature">
        <title>Giant virus diversity and host interactions through global metagenomics.</title>
        <authorList>
            <person name="Schulz F."/>
            <person name="Roux S."/>
            <person name="Paez-Espino D."/>
            <person name="Jungbluth S."/>
            <person name="Walsh D.A."/>
            <person name="Denef V.J."/>
            <person name="McMahon K.D."/>
            <person name="Konstantinidis K.T."/>
            <person name="Eloe-Fadrosh E.A."/>
            <person name="Kyrpides N.C."/>
            <person name="Woyke T."/>
        </authorList>
    </citation>
    <scope>NUCLEOTIDE SEQUENCE</scope>
    <source>
        <strain evidence="1">GVMAG-M-3300010160-60</strain>
    </source>
</reference>
<name>A0A6C0BDI3_9ZZZZ</name>
<protein>
    <submittedName>
        <fullName evidence="1">Uncharacterized protein</fullName>
    </submittedName>
</protein>
<sequence length="265" mass="30831">MTSKEQILETITAISKMILITFKSLDTKIAIRNHTLIFSEPMDNLHILTNHLPQSIDKFLGQSVDRFMNGDSREDIFLLNKVISRFILWYVLPYKEKENDVYKSLINMSKYLCFGLEKLQETYKTGNVVGNLQYYILVLLSVINETFIPETLLDNSSIEDEVAYSTMFDIDKFKDFWSKDELKSLIKQFDECFKNIDEPDNIIFEKTNKVAINEDKQLSSIATIFKIVPKKLSNVIVSNHICNITHILKIMDKKFIGMLNQSMKN</sequence>
<organism evidence="1">
    <name type="scientific">viral metagenome</name>
    <dbReference type="NCBI Taxonomy" id="1070528"/>
    <lineage>
        <taxon>unclassified sequences</taxon>
        <taxon>metagenomes</taxon>
        <taxon>organismal metagenomes</taxon>
    </lineage>
</organism>
<proteinExistence type="predicted"/>
<dbReference type="EMBL" id="MN739132">
    <property type="protein sequence ID" value="QHS90345.1"/>
    <property type="molecule type" value="Genomic_DNA"/>
</dbReference>
<evidence type="ECO:0000313" key="1">
    <source>
        <dbReference type="EMBL" id="QHS90345.1"/>
    </source>
</evidence>
<accession>A0A6C0BDI3</accession>
<dbReference type="AlphaFoldDB" id="A0A6C0BDI3"/>